<evidence type="ECO:0000259" key="3">
    <source>
        <dbReference type="SMART" id="SM00062"/>
    </source>
</evidence>
<dbReference type="AlphaFoldDB" id="A0A6H9WIA9"/>
<organism evidence="4 5">
    <name type="scientific">Pseudoclavibacter endophyticus</name>
    <dbReference type="NCBI Taxonomy" id="1778590"/>
    <lineage>
        <taxon>Bacteria</taxon>
        <taxon>Bacillati</taxon>
        <taxon>Actinomycetota</taxon>
        <taxon>Actinomycetes</taxon>
        <taxon>Micrococcales</taxon>
        <taxon>Microbacteriaceae</taxon>
        <taxon>Pseudoclavibacter</taxon>
    </lineage>
</organism>
<evidence type="ECO:0000256" key="2">
    <source>
        <dbReference type="SAM" id="SignalP"/>
    </source>
</evidence>
<accession>A0A6H9WIA9</accession>
<dbReference type="InterPro" id="IPR001638">
    <property type="entry name" value="Solute-binding_3/MltF_N"/>
</dbReference>
<feature type="signal peptide" evidence="2">
    <location>
        <begin position="1"/>
        <end position="35"/>
    </location>
</feature>
<dbReference type="SMART" id="SM00062">
    <property type="entry name" value="PBPb"/>
    <property type="match status" value="1"/>
</dbReference>
<dbReference type="SUPFAM" id="SSF53850">
    <property type="entry name" value="Periplasmic binding protein-like II"/>
    <property type="match status" value="1"/>
</dbReference>
<dbReference type="PANTHER" id="PTHR35936:SF17">
    <property type="entry name" value="ARGININE-BINDING EXTRACELLULAR PROTEIN ARTP"/>
    <property type="match status" value="1"/>
</dbReference>
<name>A0A6H9WIA9_9MICO</name>
<proteinExistence type="predicted"/>
<feature type="domain" description="Solute-binding protein family 3/N-terminal" evidence="3">
    <location>
        <begin position="61"/>
        <end position="297"/>
    </location>
</feature>
<evidence type="ECO:0000313" key="4">
    <source>
        <dbReference type="EMBL" id="KAB1648227.1"/>
    </source>
</evidence>
<dbReference type="Pfam" id="PF00497">
    <property type="entry name" value="SBP_bac_3"/>
    <property type="match status" value="1"/>
</dbReference>
<keyword evidence="5" id="KW-1185">Reference proteome</keyword>
<dbReference type="RefSeq" id="WP_158029422.1">
    <property type="nucleotide sequence ID" value="NZ_BMHG01000001.1"/>
</dbReference>
<keyword evidence="1 2" id="KW-0732">Signal</keyword>
<evidence type="ECO:0000256" key="1">
    <source>
        <dbReference type="ARBA" id="ARBA00022729"/>
    </source>
</evidence>
<reference evidence="4 5" key="1">
    <citation type="submission" date="2019-09" db="EMBL/GenBank/DDBJ databases">
        <title>Phylogeny of genus Pseudoclavibacter and closely related genus.</title>
        <authorList>
            <person name="Li Y."/>
        </authorList>
    </citation>
    <scope>NUCLEOTIDE SEQUENCE [LARGE SCALE GENOMIC DNA]</scope>
    <source>
        <strain evidence="4 5">EGI 60007</strain>
    </source>
</reference>
<gene>
    <name evidence="4" type="ORF">F8O04_10975</name>
</gene>
<dbReference type="PANTHER" id="PTHR35936">
    <property type="entry name" value="MEMBRANE-BOUND LYTIC MUREIN TRANSGLYCOSYLASE F"/>
    <property type="match status" value="1"/>
</dbReference>
<dbReference type="Gene3D" id="3.40.190.10">
    <property type="entry name" value="Periplasmic binding protein-like II"/>
    <property type="match status" value="2"/>
</dbReference>
<dbReference type="EMBL" id="WBJY01000002">
    <property type="protein sequence ID" value="KAB1648227.1"/>
    <property type="molecule type" value="Genomic_DNA"/>
</dbReference>
<evidence type="ECO:0000313" key="5">
    <source>
        <dbReference type="Proteomes" id="UP000431744"/>
    </source>
</evidence>
<dbReference type="Proteomes" id="UP000431744">
    <property type="component" value="Unassembled WGS sequence"/>
</dbReference>
<protein>
    <submittedName>
        <fullName evidence="4">Transporter substrate-binding domain-containing protein</fullName>
    </submittedName>
</protein>
<sequence>MNTAQPHTRISSRALSGIAAASLLLLAGCAGQSEAEGPGETQDFSQELHDMLPEHIRAAGVISVAGAFDNPPNLYADTTDTTKANGIAPDLAEAMGELLGVEFQWVNTQWPGQLPGLDAGTYDLIWGQASVTEEREREIIDLIPYTQTVLGWLVPAGNPLDLSGWESACGKRIGITVGAIFAEILADASEDYCTSQGQPAIEVSEFQGSEHTAILSNNIDAGIDSYPVLSGTANEHPDDFTAVQMPEDESFEYYSGLAGIGISKQNPELANALAEAMLVLYENGSLESIYAEYDAVDQIPDTELIGVNPLTQTPAGEIESA</sequence>
<feature type="chain" id="PRO_5026167970" evidence="2">
    <location>
        <begin position="36"/>
        <end position="321"/>
    </location>
</feature>
<comment type="caution">
    <text evidence="4">The sequence shown here is derived from an EMBL/GenBank/DDBJ whole genome shotgun (WGS) entry which is preliminary data.</text>
</comment>
<dbReference type="OrthoDB" id="4633994at2"/>